<sequence>MGVDIEKVKAALRDEGFYLQMPLPVKSLLKIHLENGKMIKKFN</sequence>
<accession>A0A328TPU3</accession>
<dbReference type="PROSITE" id="PS51648">
    <property type="entry name" value="YCGL"/>
    <property type="match status" value="1"/>
</dbReference>
<protein>
    <submittedName>
        <fullName evidence="2">YcgL domain-containing protein</fullName>
    </submittedName>
</protein>
<keyword evidence="3" id="KW-1185">Reference proteome</keyword>
<evidence type="ECO:0000313" key="3">
    <source>
        <dbReference type="Proteomes" id="UP000244334"/>
    </source>
</evidence>
<comment type="caution">
    <text evidence="2">The sequence shown here is derived from an EMBL/GenBank/DDBJ whole genome shotgun (WGS) entry which is preliminary data.</text>
</comment>
<evidence type="ECO:0000259" key="1">
    <source>
        <dbReference type="PROSITE" id="PS51648"/>
    </source>
</evidence>
<dbReference type="Proteomes" id="UP000244334">
    <property type="component" value="Unassembled WGS sequence"/>
</dbReference>
<dbReference type="EMBL" id="LJAM02000201">
    <property type="protein sequence ID" value="RAP71101.1"/>
    <property type="molecule type" value="Genomic_DNA"/>
</dbReference>
<proteinExistence type="predicted"/>
<dbReference type="InterPro" id="IPR038068">
    <property type="entry name" value="YcgL-like_sf"/>
</dbReference>
<dbReference type="InterPro" id="IPR027354">
    <property type="entry name" value="YcgL_dom"/>
</dbReference>
<feature type="domain" description="YcgL" evidence="1">
    <location>
        <begin position="1"/>
        <end position="33"/>
    </location>
</feature>
<dbReference type="AlphaFoldDB" id="A0A328TPU3"/>
<evidence type="ECO:0000313" key="2">
    <source>
        <dbReference type="EMBL" id="RAP71101.1"/>
    </source>
</evidence>
<reference evidence="2" key="1">
    <citation type="submission" date="2018-04" db="EMBL/GenBank/DDBJ databases">
        <title>Genomes of the Obligate Erwinia dacicola and Facultative Enterobacter sp. OLF Endosymbionts of the Olive Fruit fly, Bactrocera oleae.</title>
        <authorList>
            <person name="Estes A.M."/>
            <person name="Hearn D.J."/>
            <person name="Agarwal S."/>
            <person name="Pierson E.A."/>
            <person name="Dunning-Hotopp J.C."/>
        </authorList>
    </citation>
    <scope>NUCLEOTIDE SEQUENCE [LARGE SCALE GENOMIC DNA]</scope>
    <source>
        <strain evidence="2">Oroville</strain>
    </source>
</reference>
<name>A0A328TPU3_9GAMM</name>
<gene>
    <name evidence="2" type="ORF">ACZ87_02088</name>
</gene>
<dbReference type="SUPFAM" id="SSF160191">
    <property type="entry name" value="YcgL-like"/>
    <property type="match status" value="1"/>
</dbReference>
<organism evidence="2 3">
    <name type="scientific">Candidatus Erwinia dacicola</name>
    <dbReference type="NCBI Taxonomy" id="252393"/>
    <lineage>
        <taxon>Bacteria</taxon>
        <taxon>Pseudomonadati</taxon>
        <taxon>Pseudomonadota</taxon>
        <taxon>Gammaproteobacteria</taxon>
        <taxon>Enterobacterales</taxon>
        <taxon>Erwiniaceae</taxon>
        <taxon>Erwinia</taxon>
    </lineage>
</organism>